<name>A0ABX0UIJ6_9BACT</name>
<accession>A0ABX0UIJ6</accession>
<dbReference type="RefSeq" id="WP_167266318.1">
    <property type="nucleotide sequence ID" value="NZ_JAASQJ010000001.1"/>
</dbReference>
<evidence type="ECO:0000313" key="2">
    <source>
        <dbReference type="EMBL" id="NIJ51036.1"/>
    </source>
</evidence>
<feature type="transmembrane region" description="Helical" evidence="1">
    <location>
        <begin position="7"/>
        <end position="28"/>
    </location>
</feature>
<sequence length="210" mass="24150">MKNFSKAGLLIITLVIPALIFIFLKFFARNHYDLPYYFPKRDGQGKVVFKNKDTVFYTFDNICRPLQAPVITNKLTVVSSLPEKCDDNCRLVIAQLQRINTLGNEITELNLLTLSEFGKPKDNSFPEEIGKGRWQLVNIARNEIDSCFRIDLAFQASVEGMVIPIEERLILIDREGYIRGYYNGTKVAETDRLMAEIKILKYENEESANQ</sequence>
<gene>
    <name evidence="2" type="ORF">FHS68_000192</name>
</gene>
<evidence type="ECO:0000256" key="1">
    <source>
        <dbReference type="SAM" id="Phobius"/>
    </source>
</evidence>
<organism evidence="2 3">
    <name type="scientific">Dyadobacter arcticus</name>
    <dbReference type="NCBI Taxonomy" id="1078754"/>
    <lineage>
        <taxon>Bacteria</taxon>
        <taxon>Pseudomonadati</taxon>
        <taxon>Bacteroidota</taxon>
        <taxon>Cytophagia</taxon>
        <taxon>Cytophagales</taxon>
        <taxon>Spirosomataceae</taxon>
        <taxon>Dyadobacter</taxon>
    </lineage>
</organism>
<protein>
    <submittedName>
        <fullName evidence="2">Protein SCO1/2</fullName>
    </submittedName>
</protein>
<evidence type="ECO:0000313" key="3">
    <source>
        <dbReference type="Proteomes" id="UP001179181"/>
    </source>
</evidence>
<proteinExistence type="predicted"/>
<reference evidence="2 3" key="1">
    <citation type="submission" date="2020-03" db="EMBL/GenBank/DDBJ databases">
        <title>Genomic Encyclopedia of Type Strains, Phase IV (KMG-IV): sequencing the most valuable type-strain genomes for metagenomic binning, comparative biology and taxonomic classification.</title>
        <authorList>
            <person name="Goeker M."/>
        </authorList>
    </citation>
    <scope>NUCLEOTIDE SEQUENCE [LARGE SCALE GENOMIC DNA]</scope>
    <source>
        <strain evidence="2 3">DSM 102865</strain>
    </source>
</reference>
<comment type="caution">
    <text evidence="2">The sequence shown here is derived from an EMBL/GenBank/DDBJ whole genome shotgun (WGS) entry which is preliminary data.</text>
</comment>
<keyword evidence="3" id="KW-1185">Reference proteome</keyword>
<dbReference type="Proteomes" id="UP001179181">
    <property type="component" value="Unassembled WGS sequence"/>
</dbReference>
<keyword evidence="1" id="KW-0812">Transmembrane</keyword>
<keyword evidence="1" id="KW-1133">Transmembrane helix</keyword>
<dbReference type="EMBL" id="JAASQJ010000001">
    <property type="protein sequence ID" value="NIJ51036.1"/>
    <property type="molecule type" value="Genomic_DNA"/>
</dbReference>
<keyword evidence="1" id="KW-0472">Membrane</keyword>